<dbReference type="EMBL" id="JPME01000031">
    <property type="protein sequence ID" value="KEZ87634.1"/>
    <property type="molecule type" value="Genomic_DNA"/>
</dbReference>
<dbReference type="STRING" id="29354.IO98_20715"/>
<dbReference type="OrthoDB" id="2077806at2"/>
<dbReference type="Proteomes" id="UP000028525">
    <property type="component" value="Unassembled WGS sequence"/>
</dbReference>
<dbReference type="SMART" id="SM00710">
    <property type="entry name" value="PbH1"/>
    <property type="match status" value="26"/>
</dbReference>
<dbReference type="SUPFAM" id="SSF51126">
    <property type="entry name" value="Pectin lyase-like"/>
    <property type="match status" value="2"/>
</dbReference>
<dbReference type="RefSeq" id="WP_038284155.1">
    <property type="nucleotide sequence ID" value="NZ_JPME01000031.1"/>
</dbReference>
<comment type="caution">
    <text evidence="3">The sequence shown here is derived from an EMBL/GenBank/DDBJ whole genome shotgun (WGS) entry which is preliminary data.</text>
</comment>
<dbReference type="InterPro" id="IPR011050">
    <property type="entry name" value="Pectin_lyase_fold/virulence"/>
</dbReference>
<keyword evidence="2" id="KW-0732">Signal</keyword>
<feature type="compositionally biased region" description="Low complexity" evidence="1">
    <location>
        <begin position="199"/>
        <end position="214"/>
    </location>
</feature>
<sequence length="4265" mass="459184">MTQFKRLIAFLLCLLMIFPTQELTILAETMSMDHVQAEEIISAEPIENGTDLIEETQQSEPTEDGEDRKKETSPLESIEDEKDRIKETRPLESIEDEEDRIKETLPLEPMEDEADRIKETLPLEPMEDEADRIKETLPLEPMEDETDRIKETLPLEPIKGGNSGVDRINKTLLLEPLEDDTYAIYWNPGGQLPAELATPSDATATASDASATKARMGKDSASGLSPARPVKTLEKAVERAKKLMENKGLDSSDITIYAMNPMEVADGELYVLNAGNMRIASWPERPYQSDALFYVNGGQLALMNVLLEAEDPAYGPDETELIYVRGGSLQMGQNVNINGCVIMDYNSELEDIKWKEDIATPSNTVEIEDSAAEKSEQMKKVLPFQMLFSNDSETLNGSKTSTASKASTASKTSTTSKASSGSKVSTNRKASTASQAGKASFHIDNYRLDTSEENVELLEDRISASTWKEPIIELMEGFDGSGGEYLLKVKDDGRAESRELVTTLYADEATAEEFLDYFTLVESDNWSLQVETAAAAQLRDTGSGEESTPNPFAFEEVTLTSKTLIASRSLGDAPVIYWNPGPARTLDGVDYPAGRDDGVDGTTPFASFKTWEAAAKAARKVNGTVVAMQTLDLGAEDAGDYLSQLSDGVFYMASENSSLITSLGTWNAAAQPAVVVPKDKTLIMKDLSLGGRYDGSGNVTEAQTILVKEGDLIIDKNVKTEEKGYIQLNAFRDLKNHPIQVCSVDSSDDGDLRVFFGGINNNIEYRYVDVVVPGGELEDSIINDEEADDVGKALLHRVKLHIANRSEEYGGTSDNDWSLRQDTNEDDNIVTAQNLELYAIYYFDAIYIDGVEGDDGNYGASCNYPVKTWARARAIWQSEMTKSLEARHKAVGSMTLGEIEAHYPMPEVIYICNTVTVDSVNEWELEPRYDDARNAAVKIEIVSHIDHIAVQEEDNAAAPRHEAPKTMIEVTGSGALSIKDIYIRNMVDDTDSITIKVENGGTLTLKGDTTLNGTRLPSSGFTQKNLTLGCHIMVTKGHLEIDTTGSIEYKEQGVVAMGSETTVEMKKGVIQQNNSYRADYYEGGRTDHKAGGGVALSGGAVFTMDGGTITKNQTYQYGAGVYLKDTGTSFIMKKGKISGNSMPAYRYSAMNSANLTVYGVGIYADKDTVVEIGDGTGVQEDTLISDNTAYSAKGTGVFSNGTLTIDNAKISDNIGGGISTSNIAYVYGVGIFVGADGTLTMNKGLVSGNHGSYTSVANVLGAGIYIEAAVNNSHKITKSTVTGNKAGYEASIGSNVLDYSQGGGIYLAAGNALEITDNTTISYNRAARGGGIYAVGGSGRNISLILEKTIIDHNDAIAYSVSSYGDSGGIYFKGYGILTLKDGTKITNNTAVQHSGGLYMGDFTTNSVPTANIYMKASPSERIEISGNRVTESSTYGYGGGVSHFGGKWMAENVLIDNNEAVTKGGGVYVSSSAAAGIFRNMVFSNNRAVNGAALDIESGRYYLQDSEIEGNIAANRGGGIHLGTTAAYMYLSESTDGKFKIRNNRADYGGGIAITMGNTFVMNIAGPIQNHANVQGSNFCLDGYANIDILNGKFKQPDAAEQMEGVYNIYINDTSISTSIINPVYYNKYIDFSKVTFEKKTVGDPDVILLNSGNSFLTVLKEPPDSSGDFPIDLNKEAFQSGSIVLKPAGSITRVNMYPSDNLEEAWPSNFTYSNMDASSHLAYYQGGKLPRRSQLSGFKDEASPAKKNVIVLGEGVYLAGAASGGNDNNHYGTSPDDAVATFAKAKEILSDRIEAEAEKEGFAPFIYICGPVDIAANEPVWELDYNALLSTNENYAITEISNGDPVYEPQVRRFASFLRQPMIKVGNNIDFTIGRLIIDGMADKVVVADQGDKSPVINSGGGSHVTLTGNSMIRNNYYSALDISGELTLKGDIGDVNKQLYNNQSTYTVRLYGAAQMSMQGYSKIIAGDKVKKIGSFTSSGIWFGTTSSGASVSMDDNSAIIQEPDSELLDEYLIYSSSSNSTIEMKGNARLEVGNSAIGALRSNTGSKASMSGDARIVTLKDASLTYGAYVYGDSSLTMSDQAEIIYGGVLKSSVYGIYLSATTAPLSLKMQDKAAITLADNVTGANPYYGIYVQSGESPRVELLNNVKITGNLDSKISGTTYGIYAGTTFAKNVSILLNMDDGGFEDESVLIKDMGIGIYLGPAENCSIGMGKSALIDGGSGEGAIGICVAYHDSAASAANVLMKGHSKIRNTIYAVQFYNAMGGPINIKMEDYAAIEQNEEGIYEYATRGLIWRLNVELSNNARISGNAGSGIDLGGTFSWSRESGGFQDIILNDNAIIGGNVDYSSTDPTSGNKSSGIYATGPVKVTMNGASKISGNGFYDYNGTSANAPSSGEALSNSGIYLVRAVSTHRAGTAEIIMNDDASICDNHGGGIYAATLSSTNYHNNVIIELNGSSDGEMPSAPSIKGNTDALYLGADTTLKLKGEASVEIGNNPYETSSYKARAIDNYGYIELDGRSTVKGLIYMNNGTKPITMTHSAAGSTPKYDLHLVEGFTGNTVVKPDMIGIMDLTSDGVDGSQLVYFNKFSADGMADSRPIAERKPNLVLMGENNVYLSGNGNDSNSGDTSSTAVRTFKHARELLEGMGNYTEKANIIICGTVNVLLGDEDWSFGPGGYVKNTQSGDQWQPLVIRYERFSGTLIRLPYDNTYASTVTFKNITIDGGSENGNTILTSSQSRGNIELLAIERGKTAILDEGAVLQNNKAVTNSESRLSNYTVLGVDVYGGILEINGGTIRNMGWEEPSTYGLGGFHLASAVLVQGVDANQQGKLIMKSGQIINNDLNILGAGGTSNSIGTINVNGSYSNMEMRGGMIENNRVASNDLYPAVAGTIVNYNGNVTISGGIIRGNEGRYGSAIFYYGTSSSSKLIFSGGQISGNTTNVSGQQPVDKYSPIYVERNGFELYGGGADIRDSIYLKQTQSAIKVSDSIYQAGRSYRVCLNFDYFKKGSVVVEPDGNKVTNVTSYLKYFDVRSNPFVLDQGRTSNPAGNVAGVKEEQCLILMKAVYLDSEHGKDTNNGLKPSQAVKSFNKAKSVGATGNGTFDHYVIYIYDKASNIDGEALWTLPKTAYMCRYTGFPVYESDGTETQELEREYHGCLIEPGSELVFSDITIQGRRNTDSTEHNGDSLVNILSGVNVTVESGAVFSGNYNNGNYIAEDGRVYNLPSKGGAFQVAEGGSLRISGGEMKGNSAVDGSAIYLHASESNQSSLGQLYLTGSPTISGKVYLDGTADITSAYIQPDALYLPSEPLQISVSNDYNGRPLIKYSNVPTPGETELNHYSFDDAIKALYDIVNNNSEPNILELSLRKVIYLDGQHGSDSNDETAGTTPETAFKTLKRTFEEIKEQEITMGVLVYIVGTLDIDGEESDIQLMNLKVPDSNGTYHYEGYYMDLTTEKVDIRAQVYFKRYSMPKNYNAEDPVYEGYNRATLRDSLFNIDHGGKLTLSGIYLDGHSISSDSSYPTLTAPAVKAKSPLITVKNDGTLKCNRAEDESNSISTVTMFVNNVNEKKHKDKVVGYLDNSLVYEGSSAGIELLDGGTCILESTEFSNLALDNGVIGGTDVYSNGFLHFSYETIFGGSVFLEGFGTKGENTETSRYLTADVYGTPVKNSFQVLMRDPYMGRDVVHYPQSFTASATDAGYFLLEERVKDYFYLSNRAGYPHILELSVPVAVYIDGTPKGNDDLFDPKAGSTPKNPVRTLRRAFELLKTRGGNTIYVVNAIQVESDIQVTGMSYVGNDGNVILGSTSKVNIVRYIQPDFARESSDDAESEEYDVADYTGVLLNVKDGASARFSANVNFDGHSEKKESPDLPKGAVVSRNSEAKTPLITVEKGGTLNLLSDVALFDNKNTYADGDSSGQHGGAISNSGTTIVDGALFKNNVAAKGSVAYQDGTFTIKSAPENLADNPKAFYLTTENTGTPEQPVWGEDHVIQTAVAIPDNQIFDIDMDHAVKGRDVVRFTNNSAYNPNADTEQDHFHLGSTVPEELFLVEAENDPDVLELQDWEVLKVEVPADIYLVVCRKGSYDSTNKLMGVISDPSAGTDLFTAPEYTIKNKGNYDAKVFISGFENKTIEAGITADPMNLTASAAAAATANDLYLAVKGLDDVTSGSGFVIAETSLQPYAESPVAAAPVALGTLKKEMSGKFTFIGAVGSGSGFVEKYIDPDLVVEGSTKTQVQEYMDGSNGGPIKAKAKYLLKYKVEIDPSRRTP</sequence>
<feature type="signal peptide" evidence="2">
    <location>
        <begin position="1"/>
        <end position="22"/>
    </location>
</feature>
<reference evidence="3 4" key="1">
    <citation type="submission" date="2014-07" db="EMBL/GenBank/DDBJ databases">
        <title>Draft genome of Clostridium celerecrescens 152B isolated from sediments associated with methane hydrate from Krishna Godavari basin.</title>
        <authorList>
            <person name="Honkalas V.S."/>
            <person name="Dabir A.P."/>
            <person name="Arora P."/>
            <person name="Dhakephalkar P.K."/>
        </authorList>
    </citation>
    <scope>NUCLEOTIDE SEQUENCE [LARGE SCALE GENOMIC DNA]</scope>
    <source>
        <strain evidence="3 4">152B</strain>
    </source>
</reference>
<feature type="region of interest" description="Disordered" evidence="1">
    <location>
        <begin position="56"/>
        <end position="112"/>
    </location>
</feature>
<accession>A0A084JFA0</accession>
<evidence type="ECO:0000313" key="3">
    <source>
        <dbReference type="EMBL" id="KEZ87634.1"/>
    </source>
</evidence>
<evidence type="ECO:0000313" key="4">
    <source>
        <dbReference type="Proteomes" id="UP000028525"/>
    </source>
</evidence>
<feature type="compositionally biased region" description="Low complexity" evidence="1">
    <location>
        <begin position="398"/>
        <end position="425"/>
    </location>
</feature>
<feature type="compositionally biased region" description="Basic and acidic residues" evidence="1">
    <location>
        <begin position="81"/>
        <end position="92"/>
    </location>
</feature>
<evidence type="ECO:0000256" key="1">
    <source>
        <dbReference type="SAM" id="MobiDB-lite"/>
    </source>
</evidence>
<organism evidence="3 4">
    <name type="scientific">Lacrimispora celerecrescens</name>
    <dbReference type="NCBI Taxonomy" id="29354"/>
    <lineage>
        <taxon>Bacteria</taxon>
        <taxon>Bacillati</taxon>
        <taxon>Bacillota</taxon>
        <taxon>Clostridia</taxon>
        <taxon>Lachnospirales</taxon>
        <taxon>Lachnospiraceae</taxon>
        <taxon>Lacrimispora</taxon>
    </lineage>
</organism>
<dbReference type="InterPro" id="IPR006626">
    <property type="entry name" value="PbH1"/>
</dbReference>
<feature type="chain" id="PRO_5039581030" description="Right handed beta helix domain-containing protein" evidence="2">
    <location>
        <begin position="23"/>
        <end position="4265"/>
    </location>
</feature>
<proteinExistence type="predicted"/>
<keyword evidence="4" id="KW-1185">Reference proteome</keyword>
<feature type="region of interest" description="Disordered" evidence="1">
    <location>
        <begin position="393"/>
        <end position="433"/>
    </location>
</feature>
<gene>
    <name evidence="3" type="ORF">IO98_20715</name>
</gene>
<protein>
    <recommendedName>
        <fullName evidence="5">Right handed beta helix domain-containing protein</fullName>
    </recommendedName>
</protein>
<feature type="region of interest" description="Disordered" evidence="1">
    <location>
        <begin position="199"/>
        <end position="226"/>
    </location>
</feature>
<name>A0A084JFA0_9FIRM</name>
<evidence type="ECO:0008006" key="5">
    <source>
        <dbReference type="Google" id="ProtNLM"/>
    </source>
</evidence>
<evidence type="ECO:0000256" key="2">
    <source>
        <dbReference type="SAM" id="SignalP"/>
    </source>
</evidence>